<feature type="region of interest" description="Disordered" evidence="2">
    <location>
        <begin position="966"/>
        <end position="1002"/>
    </location>
</feature>
<dbReference type="AlphaFoldDB" id="A0A7S0PD47"/>
<feature type="region of interest" description="Disordered" evidence="2">
    <location>
        <begin position="456"/>
        <end position="533"/>
    </location>
</feature>
<dbReference type="InterPro" id="IPR027483">
    <property type="entry name" value="PInositol-4-P-4/5-kinase_C_sf"/>
</dbReference>
<accession>A0A7S0PD47</accession>
<dbReference type="SUPFAM" id="SSF56104">
    <property type="entry name" value="SAICAR synthase-like"/>
    <property type="match status" value="1"/>
</dbReference>
<dbReference type="InterPro" id="IPR002498">
    <property type="entry name" value="PInositol-4-P-4/5-kinase_core"/>
</dbReference>
<proteinExistence type="predicted"/>
<feature type="compositionally biased region" description="Basic residues" evidence="2">
    <location>
        <begin position="875"/>
        <end position="888"/>
    </location>
</feature>
<dbReference type="InterPro" id="IPR023610">
    <property type="entry name" value="PInositol-4/5-P-5/4-kinase"/>
</dbReference>
<dbReference type="InterPro" id="IPR027484">
    <property type="entry name" value="PInositol-4-P-5-kinase_N"/>
</dbReference>
<feature type="compositionally biased region" description="Low complexity" evidence="2">
    <location>
        <begin position="925"/>
        <end position="942"/>
    </location>
</feature>
<keyword evidence="1" id="KW-0808">Transferase</keyword>
<dbReference type="PANTHER" id="PTHR23086:SF8">
    <property type="entry name" value="PHOSPHATIDYLINOSITOL 5-PHOSPHATE 4-KINASE, ISOFORM A"/>
    <property type="match status" value="1"/>
</dbReference>
<keyword evidence="1" id="KW-0067">ATP-binding</keyword>
<dbReference type="Gene3D" id="3.30.810.10">
    <property type="entry name" value="2-Layer Sandwich"/>
    <property type="match status" value="1"/>
</dbReference>
<feature type="region of interest" description="Disordered" evidence="2">
    <location>
        <begin position="268"/>
        <end position="399"/>
    </location>
</feature>
<feature type="compositionally biased region" description="Low complexity" evidence="2">
    <location>
        <begin position="464"/>
        <end position="500"/>
    </location>
</feature>
<dbReference type="EMBL" id="HBET01011907">
    <property type="protein sequence ID" value="CAD8563832.1"/>
    <property type="molecule type" value="Transcribed_RNA"/>
</dbReference>
<evidence type="ECO:0000256" key="2">
    <source>
        <dbReference type="SAM" id="MobiDB-lite"/>
    </source>
</evidence>
<dbReference type="GO" id="GO:0005886">
    <property type="term" value="C:plasma membrane"/>
    <property type="evidence" value="ECO:0007669"/>
    <property type="project" value="TreeGrafter"/>
</dbReference>
<feature type="compositionally biased region" description="Low complexity" evidence="2">
    <location>
        <begin position="355"/>
        <end position="395"/>
    </location>
</feature>
<sequence length="1075" mass="112600">MASKGRDSDADSASSDEGLANRERGLRQEPRELFSDTRRRVPGQADEARHAAASGDGRPHRSAYQGYAPAPGSELSNGFGSRRPLPPGPASGGGGWPAPSARGAPAAKPPPTHAPPGGSNGLARGARSGASLRLPARRADSGGAAPELRATAGQLRPLPAGPPPAQALSRPHSFAGVPAPDARAASRVYRRPEGSSTASLAKAVMYMRQQSSHQLSPTPSRSAATAPSSGSPAGTSGSASTSTFNPARAAVASAARIVASRRRIAAAFADSAPATPSGAGVQARTGGRSPSAAQDGPFPTSPPAQSATPPRAARDPGRPTDPGHLAASPRPGGGSPAKSPSSVSFAPPRYDGEVARQLSPAQRQALAAAAAHSRAKPGSEPGSEASSRSSSTAHPSFRRGRAANLHIDAGVDHEILAAHLAGVDGSSAVAQSHRGASDVAAAPAAAAAAAAASVTALPPPLPPRGRAAASGRRQASRPRLAAGSAAIHNASSSDSSSFQPPLSPAIHASAGGAMEQSFHHEVGQSRRKSLRPRHLLNKALKASDPEWQEKRARKKEEKRIHERHRLHHLSYGMMLGMWVAMNRFKEAGTLHIDDFNRVQKLFFPREGTAETPQLELPHSFKFKDYAPRVFRHLRERFGVNADEYKRSLGGFYDFIEFQSNSKSGQFFFFSHDGRFMIKTQSHEESTFLRRIIPHYFRYVVENPHTFLPRFYGLHRIKMAHIGLVRHFTVMHSVYDASIYDDLAWAKFDLKGSWVGRSASAKDLAKPPGQCVFKDVDLTKQGVKFRIGASRAAPMLEQLRKDAAFLQSMQIMDYSLLVGIRDRITEEDARDMSAAYARAASDGGRAGGEDGEDAAPTAADIAAADCASKEAAAAARKARRERRRSHVPRAHVLATSRPGESPHFPTFARSGHSAFNITEGSAGDCGPSASSVDSGDGDDGASSRYSARAAASAAAAGAAAAGTEHAAASLGPSGTSASAAGPGSPTPVVPPADDFEDPPPAGVPASHAAVVSVKEDGSLGTEVYNFGIIDILQQYNIRKNVETAWRGLTGVRAGSSCVPPGEYAKRFVSFMENAIV</sequence>
<feature type="region of interest" description="Disordered" evidence="2">
    <location>
        <begin position="871"/>
        <end position="942"/>
    </location>
</feature>
<feature type="compositionally biased region" description="Low complexity" evidence="2">
    <location>
        <begin position="216"/>
        <end position="256"/>
    </location>
</feature>
<evidence type="ECO:0000259" key="3">
    <source>
        <dbReference type="PROSITE" id="PS51455"/>
    </source>
</evidence>
<feature type="domain" description="PIPK" evidence="3">
    <location>
        <begin position="561"/>
        <end position="1074"/>
    </location>
</feature>
<feature type="compositionally biased region" description="Low complexity" evidence="2">
    <location>
        <begin position="966"/>
        <end position="982"/>
    </location>
</feature>
<reference evidence="4" key="1">
    <citation type="submission" date="2021-01" db="EMBL/GenBank/DDBJ databases">
        <authorList>
            <person name="Corre E."/>
            <person name="Pelletier E."/>
            <person name="Niang G."/>
            <person name="Scheremetjew M."/>
            <person name="Finn R."/>
            <person name="Kale V."/>
            <person name="Holt S."/>
            <person name="Cochrane G."/>
            <person name="Meng A."/>
            <person name="Brown T."/>
            <person name="Cohen L."/>
        </authorList>
    </citation>
    <scope>NUCLEOTIDE SEQUENCE</scope>
    <source>
        <strain evidence="4">E4-10</strain>
    </source>
</reference>
<keyword evidence="1" id="KW-0547">Nucleotide-binding</keyword>
<feature type="compositionally biased region" description="Basic and acidic residues" evidence="2">
    <location>
        <begin position="19"/>
        <end position="39"/>
    </location>
</feature>
<dbReference type="GO" id="GO:0005524">
    <property type="term" value="F:ATP binding"/>
    <property type="evidence" value="ECO:0007669"/>
    <property type="project" value="UniProtKB-UniRule"/>
</dbReference>
<feature type="region of interest" description="Disordered" evidence="2">
    <location>
        <begin position="1"/>
        <end position="256"/>
    </location>
</feature>
<evidence type="ECO:0000256" key="1">
    <source>
        <dbReference type="PROSITE-ProRule" id="PRU00781"/>
    </source>
</evidence>
<dbReference type="GO" id="GO:0016308">
    <property type="term" value="F:1-phosphatidylinositol-4-phosphate 5-kinase activity"/>
    <property type="evidence" value="ECO:0007669"/>
    <property type="project" value="TreeGrafter"/>
</dbReference>
<organism evidence="4">
    <name type="scientific">Cafeteria roenbergensis</name>
    <name type="common">Marine flagellate</name>
    <dbReference type="NCBI Taxonomy" id="33653"/>
    <lineage>
        <taxon>Eukaryota</taxon>
        <taxon>Sar</taxon>
        <taxon>Stramenopiles</taxon>
        <taxon>Bigyra</taxon>
        <taxon>Opalozoa</taxon>
        <taxon>Bicosoecida</taxon>
        <taxon>Cafeteriaceae</taxon>
        <taxon>Cafeteria</taxon>
    </lineage>
</organism>
<dbReference type="GO" id="GO:0046854">
    <property type="term" value="P:phosphatidylinositol phosphate biosynthetic process"/>
    <property type="evidence" value="ECO:0007669"/>
    <property type="project" value="TreeGrafter"/>
</dbReference>
<feature type="compositionally biased region" description="Low complexity" evidence="2">
    <location>
        <begin position="326"/>
        <end position="348"/>
    </location>
</feature>
<keyword evidence="1" id="KW-0418">Kinase</keyword>
<evidence type="ECO:0000313" key="4">
    <source>
        <dbReference type="EMBL" id="CAD8563832.1"/>
    </source>
</evidence>
<dbReference type="PROSITE" id="PS51455">
    <property type="entry name" value="PIPK"/>
    <property type="match status" value="1"/>
</dbReference>
<protein>
    <recommendedName>
        <fullName evidence="3">PIPK domain-containing protein</fullName>
    </recommendedName>
</protein>
<feature type="compositionally biased region" description="Low complexity" evidence="2">
    <location>
        <begin position="97"/>
        <end position="106"/>
    </location>
</feature>
<dbReference type="PANTHER" id="PTHR23086">
    <property type="entry name" value="PHOSPHATIDYLINOSITOL-4-PHOSPHATE 5-KINASE"/>
    <property type="match status" value="1"/>
</dbReference>
<dbReference type="Pfam" id="PF01504">
    <property type="entry name" value="PIP5K"/>
    <property type="match status" value="2"/>
</dbReference>
<dbReference type="Gene3D" id="3.30.800.10">
    <property type="entry name" value="Phosphatidylinositol Phosphate Kinase II Beta"/>
    <property type="match status" value="1"/>
</dbReference>
<gene>
    <name evidence="4" type="ORF">CROE0942_LOCUS8209</name>
</gene>
<dbReference type="SMART" id="SM00330">
    <property type="entry name" value="PIPKc"/>
    <property type="match status" value="1"/>
</dbReference>
<name>A0A7S0PD47_CAFRO</name>
<dbReference type="CDD" id="cd00139">
    <property type="entry name" value="PIPKc"/>
    <property type="match status" value="1"/>
</dbReference>